<gene>
    <name evidence="3" type="ORF">GCM10010319_67370</name>
</gene>
<sequence length="840" mass="93969">MTAAVPIRPTAVIPISHAGDDAWVAWLQKERWPERLASWRPQEWDGENWLFRGDLLNDTTCAWPCSVATCGIGITTRNGLCMTCRASHKQSGLSQDEFVTTHVAAAARRAPMRDRACSVVASGDPCPRAATQRGLCSAHADSWKRHARRGSAISRAEWAHSAAQALPPLPECRVRGCGTASDSPTGLCPNHRTQWRKAQESGLTLGAFEVWVDRQAPWLSMADFSLSPLAPVVRHEVLYALQQRDLRGVRMDPGTVRRLVKVWAGFETLTQLDGEDCPVSGFNAASHWRELIGWVKAAYDRHRGIDPATITELNLTTAGVTSLLTKSGRRGRASTTVDLTPVRQPWLRRLLWEWVHAVQPNSHGFRSTLQACTLAATALSLKPGGGQDPAALRLTDMDAVIASFGDARQLDGTLYSYGVRTALRRHFFDLLDFGRGEGLLDDLSMRFAANAGHTIPRVEEDEDEAAKAIPEFVIQQLDTYLESFGVNDPRFPRSGLSESDLAWMLQTAYMVMRDTGRRPREFCGLRLDCLKYDQGEHHLIWDNFKKKRMRRLLPITRQTAEVIQRWQRHRRELRATLASRDYLFPASTSDRKYAHMDSGDFSRALRFWVDGLPNLDSDVPDENGTPLPFDRSRIFPYAFRSSFAQRHADAGTDIDVLMDLMDHRSPDVTMTYYKVTMERKRSAVTTLRLHSVDREGHPAPFSSNLSYESKSVAVPFGNCIEPSNVKAGGKKCAIRFQCAGCGFYRPDPSYLPAIEDHIRALKADREMAEAMDADAFVIRNLNDQIEAFQGVIERMNARMTDLPEELQAEVKEASRVLRKVRAGGRTLLPLTVVETSGASA</sequence>
<dbReference type="RefSeq" id="WP_344123988.1">
    <property type="nucleotide sequence ID" value="NZ_BAAABW010000039.1"/>
</dbReference>
<dbReference type="CDD" id="cd00397">
    <property type="entry name" value="DNA_BRE_C"/>
    <property type="match status" value="1"/>
</dbReference>
<keyword evidence="4" id="KW-1185">Reference proteome</keyword>
<dbReference type="Proteomes" id="UP001500063">
    <property type="component" value="Unassembled WGS sequence"/>
</dbReference>
<proteinExistence type="predicted"/>
<evidence type="ECO:0000256" key="1">
    <source>
        <dbReference type="ARBA" id="ARBA00023172"/>
    </source>
</evidence>
<protein>
    <submittedName>
        <fullName evidence="3">Tyrosine-type recombinase/integrase</fullName>
    </submittedName>
</protein>
<dbReference type="InterPro" id="IPR002104">
    <property type="entry name" value="Integrase_catalytic"/>
</dbReference>
<dbReference type="EMBL" id="BAAABW010000039">
    <property type="protein sequence ID" value="GAA0379311.1"/>
    <property type="molecule type" value="Genomic_DNA"/>
</dbReference>
<feature type="domain" description="Tyr recombinase" evidence="2">
    <location>
        <begin position="476"/>
        <end position="685"/>
    </location>
</feature>
<dbReference type="SUPFAM" id="SSF56349">
    <property type="entry name" value="DNA breaking-rejoining enzymes"/>
    <property type="match status" value="1"/>
</dbReference>
<name>A0ABN0Y1J3_9ACTN</name>
<dbReference type="Gene3D" id="1.10.443.10">
    <property type="entry name" value="Intergrase catalytic core"/>
    <property type="match status" value="1"/>
</dbReference>
<dbReference type="PROSITE" id="PS00749">
    <property type="entry name" value="F_ACTIN_CAPPING_A_2"/>
    <property type="match status" value="1"/>
</dbReference>
<organism evidence="3 4">
    <name type="scientific">Streptomyces blastmyceticus</name>
    <dbReference type="NCBI Taxonomy" id="68180"/>
    <lineage>
        <taxon>Bacteria</taxon>
        <taxon>Bacillati</taxon>
        <taxon>Actinomycetota</taxon>
        <taxon>Actinomycetes</taxon>
        <taxon>Kitasatosporales</taxon>
        <taxon>Streptomycetaceae</taxon>
        <taxon>Streptomyces</taxon>
    </lineage>
</organism>
<dbReference type="PROSITE" id="PS51898">
    <property type="entry name" value="TYR_RECOMBINASE"/>
    <property type="match status" value="1"/>
</dbReference>
<dbReference type="InterPro" id="IPR017865">
    <property type="entry name" value="F-actin_cap_asu_CS"/>
</dbReference>
<evidence type="ECO:0000313" key="4">
    <source>
        <dbReference type="Proteomes" id="UP001500063"/>
    </source>
</evidence>
<keyword evidence="1" id="KW-0233">DNA recombination</keyword>
<reference evidence="3 4" key="1">
    <citation type="journal article" date="2019" name="Int. J. Syst. Evol. Microbiol.">
        <title>The Global Catalogue of Microorganisms (GCM) 10K type strain sequencing project: providing services to taxonomists for standard genome sequencing and annotation.</title>
        <authorList>
            <consortium name="The Broad Institute Genomics Platform"/>
            <consortium name="The Broad Institute Genome Sequencing Center for Infectious Disease"/>
            <person name="Wu L."/>
            <person name="Ma J."/>
        </authorList>
    </citation>
    <scope>NUCLEOTIDE SEQUENCE [LARGE SCALE GENOMIC DNA]</scope>
    <source>
        <strain evidence="3 4">JCM 4565</strain>
    </source>
</reference>
<evidence type="ECO:0000313" key="3">
    <source>
        <dbReference type="EMBL" id="GAA0379311.1"/>
    </source>
</evidence>
<comment type="caution">
    <text evidence="3">The sequence shown here is derived from an EMBL/GenBank/DDBJ whole genome shotgun (WGS) entry which is preliminary data.</text>
</comment>
<dbReference type="Pfam" id="PF00589">
    <property type="entry name" value="Phage_integrase"/>
    <property type="match status" value="1"/>
</dbReference>
<dbReference type="InterPro" id="IPR011010">
    <property type="entry name" value="DNA_brk_join_enz"/>
</dbReference>
<accession>A0ABN0Y1J3</accession>
<evidence type="ECO:0000259" key="2">
    <source>
        <dbReference type="PROSITE" id="PS51898"/>
    </source>
</evidence>
<dbReference type="InterPro" id="IPR013762">
    <property type="entry name" value="Integrase-like_cat_sf"/>
</dbReference>